<dbReference type="SUPFAM" id="SSF64496">
    <property type="entry name" value="DNA-binding domain of intron-encoded endonucleases"/>
    <property type="match status" value="1"/>
</dbReference>
<dbReference type="InterPro" id="IPR003611">
    <property type="entry name" value="NUMOD3"/>
</dbReference>
<dbReference type="SUPFAM" id="SSF82771">
    <property type="entry name" value="GIY-YIG endonuclease"/>
    <property type="match status" value="1"/>
</dbReference>
<keyword evidence="6" id="KW-0540">Nuclease</keyword>
<organism evidence="6 7">
    <name type="scientific">Escherichia phage vB_EcoM_PHB13</name>
    <dbReference type="NCBI Taxonomy" id="2562111"/>
    <lineage>
        <taxon>Viruses</taxon>
        <taxon>Duplodnaviria</taxon>
        <taxon>Heunggongvirae</taxon>
        <taxon>Uroviricota</taxon>
        <taxon>Caudoviricetes</taxon>
        <taxon>Pantevenvirales</taxon>
        <taxon>Straboviridae</taxon>
        <taxon>Krischvirus</taxon>
        <taxon>Krischvirus RB49</taxon>
    </lineage>
</organism>
<comment type="similarity">
    <text evidence="2">To endonucleases of group I introns of fungi and phage.</text>
</comment>
<proteinExistence type="predicted"/>
<dbReference type="Pfam" id="PF19835">
    <property type="entry name" value="SegE_GIY-YIG"/>
    <property type="match status" value="1"/>
</dbReference>
<sequence length="271" mass="31398">MEHYVYKITNKINDKIYVGVRSCDGLAEDDTKYMGSGKIIKQAIKHHGLENFTKEILSKFDSREDADKEEARIVTVDFVRREDTYNIAEGGGTVCMWKVSDEAKIEEMRKKISEKNTGRKHTKDARQKMSASQKGRKHTEETKEKMRQNNLGKVIAEETKEKLRMINLGKRHTEETRRKMSDSHKGLSLSDEVKDKIRQKHTGRVFTKEWRERISKSRLGITSTRSRRISINGVIYNSIGEAVIKLNVKRGLIVGRLKSNTDKNKNYFFVD</sequence>
<keyword evidence="3" id="KW-0460">Magnesium</keyword>
<accession>A0A482ML51</accession>
<dbReference type="InterPro" id="IPR000305">
    <property type="entry name" value="GIY-YIG_endonuc"/>
</dbReference>
<keyword evidence="6" id="KW-0378">Hydrolase</keyword>
<dbReference type="CDD" id="cd10444">
    <property type="entry name" value="GIY-YIG_SegABCDEFG"/>
    <property type="match status" value="1"/>
</dbReference>
<dbReference type="PROSITE" id="PS50164">
    <property type="entry name" value="GIY_YIG"/>
    <property type="match status" value="1"/>
</dbReference>
<evidence type="ECO:0000313" key="7">
    <source>
        <dbReference type="Proteomes" id="UP000298988"/>
    </source>
</evidence>
<dbReference type="GO" id="GO:0004519">
    <property type="term" value="F:endonuclease activity"/>
    <property type="evidence" value="ECO:0007669"/>
    <property type="project" value="UniProtKB-KW"/>
</dbReference>
<name>A0A482ML51_9CAUD</name>
<evidence type="ECO:0000259" key="5">
    <source>
        <dbReference type="PROSITE" id="PS50164"/>
    </source>
</evidence>
<dbReference type="InterPro" id="IPR045566">
    <property type="entry name" value="SegE-like_GIY-YIG"/>
</dbReference>
<evidence type="ECO:0000256" key="4">
    <source>
        <dbReference type="SAM" id="MobiDB-lite"/>
    </source>
</evidence>
<evidence type="ECO:0000256" key="3">
    <source>
        <dbReference type="ARBA" id="ARBA00022842"/>
    </source>
</evidence>
<dbReference type="GO" id="GO:0003677">
    <property type="term" value="F:DNA binding"/>
    <property type="evidence" value="ECO:0007669"/>
    <property type="project" value="InterPro"/>
</dbReference>
<dbReference type="EMBL" id="MK573636">
    <property type="protein sequence ID" value="QBQ74368.1"/>
    <property type="molecule type" value="Genomic_DNA"/>
</dbReference>
<evidence type="ECO:0000313" key="6">
    <source>
        <dbReference type="EMBL" id="QBQ74368.1"/>
    </source>
</evidence>
<dbReference type="SMART" id="SM00465">
    <property type="entry name" value="GIYc"/>
    <property type="match status" value="1"/>
</dbReference>
<dbReference type="Pfam" id="PF07460">
    <property type="entry name" value="NUMOD3"/>
    <property type="match status" value="2"/>
</dbReference>
<reference evidence="6 7" key="1">
    <citation type="submission" date="2019-02" db="EMBL/GenBank/DDBJ databases">
        <title>Isolation and characterization of three virulent bacteriophages and their application for multidrug-resistant Shiga-toxigenic Escherichia coli (STEC) O157 strains.</title>
        <authorList>
            <person name="Chen Y."/>
            <person name="Song J."/>
            <person name="Qian P."/>
            <person name="Li X."/>
        </authorList>
    </citation>
    <scope>NUCLEOTIDE SEQUENCE [LARGE SCALE GENOMIC DNA]</scope>
</reference>
<comment type="cofactor">
    <cofactor evidence="1">
        <name>Mg(2+)</name>
        <dbReference type="ChEBI" id="CHEBI:18420"/>
    </cofactor>
</comment>
<dbReference type="SMART" id="SM00496">
    <property type="entry name" value="IENR2"/>
    <property type="match status" value="6"/>
</dbReference>
<dbReference type="Proteomes" id="UP000298988">
    <property type="component" value="Segment"/>
</dbReference>
<dbReference type="InterPro" id="IPR048681">
    <property type="entry name" value="I-TevI_DNA-bd"/>
</dbReference>
<feature type="domain" description="GIY-YIG" evidence="5">
    <location>
        <begin position="1"/>
        <end position="87"/>
    </location>
</feature>
<dbReference type="InterPro" id="IPR035901">
    <property type="entry name" value="GIY-YIG_endonuc_sf"/>
</dbReference>
<dbReference type="Gene3D" id="3.40.1440.10">
    <property type="entry name" value="GIY-YIG endonuclease"/>
    <property type="match status" value="1"/>
</dbReference>
<evidence type="ECO:0000256" key="1">
    <source>
        <dbReference type="ARBA" id="ARBA00001946"/>
    </source>
</evidence>
<dbReference type="Pfam" id="PF20987">
    <property type="entry name" value="I-TevI_DNA-bd"/>
    <property type="match status" value="1"/>
</dbReference>
<feature type="region of interest" description="Disordered" evidence="4">
    <location>
        <begin position="111"/>
        <end position="146"/>
    </location>
</feature>
<protein>
    <submittedName>
        <fullName evidence="6">Homing endonuclease</fullName>
    </submittedName>
</protein>
<evidence type="ECO:0000256" key="2">
    <source>
        <dbReference type="ARBA" id="ARBA00010045"/>
    </source>
</evidence>
<keyword evidence="6" id="KW-0255">Endonuclease</keyword>